<dbReference type="FunCoup" id="A0A0L0H6L0">
    <property type="interactions" value="20"/>
</dbReference>
<evidence type="ECO:0000259" key="1">
    <source>
        <dbReference type="Pfam" id="PF01370"/>
    </source>
</evidence>
<dbReference type="AlphaFoldDB" id="A0A0L0H6L0"/>
<dbReference type="EMBL" id="KQ257465">
    <property type="protein sequence ID" value="KNC97115.1"/>
    <property type="molecule type" value="Genomic_DNA"/>
</dbReference>
<protein>
    <recommendedName>
        <fullName evidence="5">NAD(P)-binding domain-containing protein</fullName>
    </recommendedName>
</protein>
<dbReference type="RefSeq" id="XP_016605155.1">
    <property type="nucleotide sequence ID" value="XM_016755672.1"/>
</dbReference>
<dbReference type="Proteomes" id="UP000053201">
    <property type="component" value="Unassembled WGS sequence"/>
</dbReference>
<dbReference type="InterPro" id="IPR001509">
    <property type="entry name" value="Epimerase_deHydtase"/>
</dbReference>
<accession>A0A0L0H6L0</accession>
<dbReference type="GO" id="GO:0004029">
    <property type="term" value="F:aldehyde dehydrogenase (NAD+) activity"/>
    <property type="evidence" value="ECO:0007669"/>
    <property type="project" value="TreeGrafter"/>
</dbReference>
<dbReference type="Pfam" id="PF01370">
    <property type="entry name" value="Epimerase"/>
    <property type="match status" value="1"/>
</dbReference>
<dbReference type="PANTHER" id="PTHR48079:SF6">
    <property type="entry name" value="NAD(P)-BINDING DOMAIN-CONTAINING PROTEIN-RELATED"/>
    <property type="match status" value="1"/>
</dbReference>
<dbReference type="OrthoDB" id="2130169at2759"/>
<dbReference type="VEuPathDB" id="FungiDB:SPPG_07508"/>
<organism evidence="3 4">
    <name type="scientific">Spizellomyces punctatus (strain DAOM BR117)</name>
    <dbReference type="NCBI Taxonomy" id="645134"/>
    <lineage>
        <taxon>Eukaryota</taxon>
        <taxon>Fungi</taxon>
        <taxon>Fungi incertae sedis</taxon>
        <taxon>Chytridiomycota</taxon>
        <taxon>Chytridiomycota incertae sedis</taxon>
        <taxon>Chytridiomycetes</taxon>
        <taxon>Spizellomycetales</taxon>
        <taxon>Spizellomycetaceae</taxon>
        <taxon>Spizellomyces</taxon>
    </lineage>
</organism>
<proteinExistence type="predicted"/>
<evidence type="ECO:0008006" key="5">
    <source>
        <dbReference type="Google" id="ProtNLM"/>
    </source>
</evidence>
<dbReference type="SUPFAM" id="SSF51735">
    <property type="entry name" value="NAD(P)-binding Rossmann-fold domains"/>
    <property type="match status" value="1"/>
</dbReference>
<gene>
    <name evidence="3" type="ORF">SPPG_07508</name>
</gene>
<dbReference type="OMA" id="NKHGLQR"/>
<dbReference type="eggNOG" id="KOG1502">
    <property type="taxonomic scope" value="Eukaryota"/>
</dbReference>
<feature type="domain" description="NmrA-like" evidence="2">
    <location>
        <begin position="2"/>
        <end position="77"/>
    </location>
</feature>
<sequence>MTVRIFITGATGYIGGTVLTSLLEEHKGKYEIKALVRDMDRARKLSEVGVEPILGSLDNWQTLSKAASEADVVINAADVDHLGAVRALAEGLSKRGPLANGQPPILLHTSGTGVLLDHAQGRYASPKVYRDTVMKDIHSLPPEQMHRTVDMAVFDAGRSGKVTTTIICPPLIYGLGTGPFNRHSQQLPMMILAATKKGKAVFIGKGANIWSNVHVKDLADGYLLLLDKLLDGTAPVNDEGYYFCENGEHTWRWLAYEIARSLYTSAEVGDGRPHPVSDDEVVDVFGTAMAWQVLGGNSRSRAEKLRNLGWSPKCHSLAETVDPEVRSVLTEQVKRAIEK</sequence>
<dbReference type="GeneID" id="27690718"/>
<dbReference type="Pfam" id="PF05368">
    <property type="entry name" value="NmrA"/>
    <property type="match status" value="1"/>
</dbReference>
<feature type="domain" description="NAD-dependent epimerase/dehydratase" evidence="1">
    <location>
        <begin position="147"/>
        <end position="230"/>
    </location>
</feature>
<reference evidence="3 4" key="1">
    <citation type="submission" date="2009-08" db="EMBL/GenBank/DDBJ databases">
        <title>The Genome Sequence of Spizellomyces punctatus strain DAOM BR117.</title>
        <authorList>
            <consortium name="The Broad Institute Genome Sequencing Platform"/>
            <person name="Russ C."/>
            <person name="Cuomo C."/>
            <person name="Shea T."/>
            <person name="Young S.K."/>
            <person name="Zeng Q."/>
            <person name="Koehrsen M."/>
            <person name="Haas B."/>
            <person name="Borodovsky M."/>
            <person name="Guigo R."/>
            <person name="Alvarado L."/>
            <person name="Berlin A."/>
            <person name="Bochicchio J."/>
            <person name="Borenstein D."/>
            <person name="Chapman S."/>
            <person name="Chen Z."/>
            <person name="Engels R."/>
            <person name="Freedman E."/>
            <person name="Gellesch M."/>
            <person name="Goldberg J."/>
            <person name="Griggs A."/>
            <person name="Gujja S."/>
            <person name="Heiman D."/>
            <person name="Hepburn T."/>
            <person name="Howarth C."/>
            <person name="Jen D."/>
            <person name="Larson L."/>
            <person name="Lewis B."/>
            <person name="Mehta T."/>
            <person name="Park D."/>
            <person name="Pearson M."/>
            <person name="Roberts A."/>
            <person name="Saif S."/>
            <person name="Shenoy N."/>
            <person name="Sisk P."/>
            <person name="Stolte C."/>
            <person name="Sykes S."/>
            <person name="Thomson T."/>
            <person name="Walk T."/>
            <person name="White J."/>
            <person name="Yandava C."/>
            <person name="Burger G."/>
            <person name="Gray M.W."/>
            <person name="Holland P.W.H."/>
            <person name="King N."/>
            <person name="Lang F.B.F."/>
            <person name="Roger A.J."/>
            <person name="Ruiz-Trillo I."/>
            <person name="Lander E."/>
            <person name="Nusbaum C."/>
        </authorList>
    </citation>
    <scope>NUCLEOTIDE SEQUENCE [LARGE SCALE GENOMIC DNA]</scope>
    <source>
        <strain evidence="3 4">DAOM BR117</strain>
    </source>
</reference>
<evidence type="ECO:0000259" key="2">
    <source>
        <dbReference type="Pfam" id="PF05368"/>
    </source>
</evidence>
<dbReference type="GO" id="GO:0005737">
    <property type="term" value="C:cytoplasm"/>
    <property type="evidence" value="ECO:0007669"/>
    <property type="project" value="TreeGrafter"/>
</dbReference>
<keyword evidence="4" id="KW-1185">Reference proteome</keyword>
<dbReference type="InParanoid" id="A0A0L0H6L0"/>
<dbReference type="PANTHER" id="PTHR48079">
    <property type="entry name" value="PROTEIN YEEZ"/>
    <property type="match status" value="1"/>
</dbReference>
<dbReference type="STRING" id="645134.A0A0L0H6L0"/>
<evidence type="ECO:0000313" key="3">
    <source>
        <dbReference type="EMBL" id="KNC97115.1"/>
    </source>
</evidence>
<dbReference type="Gene3D" id="3.40.50.720">
    <property type="entry name" value="NAD(P)-binding Rossmann-like Domain"/>
    <property type="match status" value="1"/>
</dbReference>
<name>A0A0L0H6L0_SPIPD</name>
<dbReference type="InterPro" id="IPR051783">
    <property type="entry name" value="NAD(P)-dependent_oxidoreduct"/>
</dbReference>
<dbReference type="InterPro" id="IPR036291">
    <property type="entry name" value="NAD(P)-bd_dom_sf"/>
</dbReference>
<evidence type="ECO:0000313" key="4">
    <source>
        <dbReference type="Proteomes" id="UP000053201"/>
    </source>
</evidence>
<dbReference type="InterPro" id="IPR008030">
    <property type="entry name" value="NmrA-like"/>
</dbReference>